<evidence type="ECO:0000256" key="9">
    <source>
        <dbReference type="ARBA" id="ARBA00023053"/>
    </source>
</evidence>
<comment type="subunit">
    <text evidence="11 14">A double ring-shaped homohexamer of HslV is capped on each side by a ring-shaped HslU homohexamer. The assembly of the HslU/HslV complex is dependent on binding of ATP.</text>
</comment>
<dbReference type="MEROPS" id="T01.006"/>
<evidence type="ECO:0000256" key="3">
    <source>
        <dbReference type="ARBA" id="ARBA00022490"/>
    </source>
</evidence>
<keyword evidence="5 14" id="KW-0645">Protease</keyword>
<dbReference type="CDD" id="cd01913">
    <property type="entry name" value="protease_HslV"/>
    <property type="match status" value="1"/>
</dbReference>
<feature type="binding site" evidence="14">
    <location>
        <position position="170"/>
    </location>
    <ligand>
        <name>Na(+)</name>
        <dbReference type="ChEBI" id="CHEBI:29101"/>
    </ligand>
</feature>
<evidence type="ECO:0000256" key="1">
    <source>
        <dbReference type="ARBA" id="ARBA00004496"/>
    </source>
</evidence>
<keyword evidence="7 14" id="KW-0479">Metal-binding</keyword>
<dbReference type="HAMAP" id="MF_00248">
    <property type="entry name" value="HslV"/>
    <property type="match status" value="1"/>
</dbReference>
<organism evidence="15">
    <name type="scientific">Leptospira borgpetersenii serovar Ballum</name>
    <dbReference type="NCBI Taxonomy" id="280505"/>
    <lineage>
        <taxon>Bacteria</taxon>
        <taxon>Pseudomonadati</taxon>
        <taxon>Spirochaetota</taxon>
        <taxon>Spirochaetia</taxon>
        <taxon>Leptospirales</taxon>
        <taxon>Leptospiraceae</taxon>
        <taxon>Leptospira</taxon>
    </lineage>
</organism>
<evidence type="ECO:0000256" key="10">
    <source>
        <dbReference type="ARBA" id="ARBA00052385"/>
    </source>
</evidence>
<dbReference type="Pfam" id="PF00227">
    <property type="entry name" value="Proteasome"/>
    <property type="match status" value="1"/>
</dbReference>
<dbReference type="NCBIfam" id="NF003964">
    <property type="entry name" value="PRK05456.1"/>
    <property type="match status" value="1"/>
</dbReference>
<sequence length="180" mass="19504">MPENKIRSTTILCVRKSGKVAIGGDGQVSMGNTVMKNTAKKIRRLYDGKILSGFAGSAADAFTLFELFEKKVQEFGGSLSRSAVELAREWRTDRMLRKLEALLIVADKEESFLISGTGDVISPDEGVIAIGSGGNYALAAAKALYDHTDLSAREIVESSMKIAANICIYTNDHITLEEIL</sequence>
<comment type="subcellular location">
    <subcellularLocation>
        <location evidence="1 14">Cytoplasm</location>
    </subcellularLocation>
</comment>
<dbReference type="EC" id="3.4.25.2" evidence="12 14"/>
<evidence type="ECO:0000313" key="16">
    <source>
        <dbReference type="Proteomes" id="UP000058857"/>
    </source>
</evidence>
<dbReference type="InterPro" id="IPR029055">
    <property type="entry name" value="Ntn_hydrolases_N"/>
</dbReference>
<evidence type="ECO:0000256" key="4">
    <source>
        <dbReference type="ARBA" id="ARBA00022533"/>
    </source>
</evidence>
<dbReference type="RefSeq" id="WP_002728504.1">
    <property type="nucleotide sequence ID" value="NZ_CP012029.1"/>
</dbReference>
<dbReference type="GO" id="GO:0051603">
    <property type="term" value="P:proteolysis involved in protein catabolic process"/>
    <property type="evidence" value="ECO:0007669"/>
    <property type="project" value="InterPro"/>
</dbReference>
<dbReference type="Gene3D" id="3.60.20.10">
    <property type="entry name" value="Glutamine Phosphoribosylpyrophosphate, subunit 1, domain 1"/>
    <property type="match status" value="1"/>
</dbReference>
<evidence type="ECO:0000313" key="15">
    <source>
        <dbReference type="EMBL" id="ALO25752.1"/>
    </source>
</evidence>
<evidence type="ECO:0000256" key="5">
    <source>
        <dbReference type="ARBA" id="ARBA00022670"/>
    </source>
</evidence>
<dbReference type="NCBIfam" id="TIGR03692">
    <property type="entry name" value="ATP_dep_HslV"/>
    <property type="match status" value="1"/>
</dbReference>
<evidence type="ECO:0000256" key="11">
    <source>
        <dbReference type="ARBA" id="ARBA00064434"/>
    </source>
</evidence>
<dbReference type="InterPro" id="IPR023333">
    <property type="entry name" value="Proteasome_suB-type"/>
</dbReference>
<feature type="binding site" evidence="14">
    <location>
        <position position="164"/>
    </location>
    <ligand>
        <name>Na(+)</name>
        <dbReference type="ChEBI" id="CHEBI:29101"/>
    </ligand>
</feature>
<comment type="catalytic activity">
    <reaction evidence="10 14">
        <text>ATP-dependent cleavage of peptide bonds with broad specificity.</text>
        <dbReference type="EC" id="3.4.25.2"/>
    </reaction>
</comment>
<keyword evidence="8 14" id="KW-0378">Hydrolase</keyword>
<dbReference type="SUPFAM" id="SSF56235">
    <property type="entry name" value="N-terminal nucleophile aminohydrolases (Ntn hydrolases)"/>
    <property type="match status" value="1"/>
</dbReference>
<keyword evidence="6 14" id="KW-0888">Threonine protease</keyword>
<dbReference type="FunFam" id="3.60.20.10:FF:000002">
    <property type="entry name" value="ATP-dependent protease subunit HslV"/>
    <property type="match status" value="1"/>
</dbReference>
<dbReference type="GO" id="GO:0004298">
    <property type="term" value="F:threonine-type endopeptidase activity"/>
    <property type="evidence" value="ECO:0007669"/>
    <property type="project" value="UniProtKB-KW"/>
</dbReference>
<evidence type="ECO:0000256" key="2">
    <source>
        <dbReference type="ARBA" id="ARBA00006053"/>
    </source>
</evidence>
<dbReference type="PIRSF" id="PIRSF039093">
    <property type="entry name" value="HslV"/>
    <property type="match status" value="1"/>
</dbReference>
<dbReference type="AlphaFoldDB" id="A0A0E3B222"/>
<dbReference type="GO" id="GO:0046872">
    <property type="term" value="F:metal ion binding"/>
    <property type="evidence" value="ECO:0007669"/>
    <property type="project" value="UniProtKB-KW"/>
</dbReference>
<dbReference type="PROSITE" id="PS51476">
    <property type="entry name" value="PROTEASOME_BETA_2"/>
    <property type="match status" value="1"/>
</dbReference>
<dbReference type="EMBL" id="CP012029">
    <property type="protein sequence ID" value="ALO25752.1"/>
    <property type="molecule type" value="Genomic_DNA"/>
</dbReference>
<gene>
    <name evidence="14" type="primary">hslV</name>
    <name evidence="15" type="ORF">LBBP_01461</name>
</gene>
<comment type="activity regulation">
    <text evidence="14">Allosterically activated by HslU binding.</text>
</comment>
<dbReference type="Proteomes" id="UP000058857">
    <property type="component" value="Chromosome 1"/>
</dbReference>
<evidence type="ECO:0000256" key="6">
    <source>
        <dbReference type="ARBA" id="ARBA00022698"/>
    </source>
</evidence>
<proteinExistence type="inferred from homology"/>
<dbReference type="PATRIC" id="fig|280505.15.peg.1428"/>
<reference evidence="15 16" key="1">
    <citation type="journal article" date="2015" name="PLoS Negl. Trop. Dis.">
        <title>Distribution of Plasmids in Distinct Leptospira Pathogenic Species.</title>
        <authorList>
            <person name="Wang Y."/>
            <person name="Zhuang X."/>
            <person name="Zhong Y."/>
            <person name="Zhang C."/>
            <person name="Zhang Y."/>
            <person name="Zeng L."/>
            <person name="Zhu Y."/>
            <person name="He P."/>
            <person name="Dong K."/>
            <person name="Pal U."/>
            <person name="Guo X."/>
            <person name="Qin J."/>
        </authorList>
    </citation>
    <scope>NUCLEOTIDE SEQUENCE [LARGE SCALE GENOMIC DNA]</scope>
    <source>
        <strain evidence="15 16">56604</strain>
    </source>
</reference>
<evidence type="ECO:0000256" key="13">
    <source>
        <dbReference type="ARBA" id="ARBA00074399"/>
    </source>
</evidence>
<dbReference type="GO" id="GO:0009376">
    <property type="term" value="C:HslUV protease complex"/>
    <property type="evidence" value="ECO:0007669"/>
    <property type="project" value="UniProtKB-UniRule"/>
</dbReference>
<dbReference type="PANTHER" id="PTHR32194:SF0">
    <property type="entry name" value="ATP-DEPENDENT PROTEASE SUBUNIT HSLV"/>
    <property type="match status" value="1"/>
</dbReference>
<feature type="active site" evidence="14">
    <location>
        <position position="9"/>
    </location>
</feature>
<dbReference type="InterPro" id="IPR001353">
    <property type="entry name" value="Proteasome_sua/b"/>
</dbReference>
<evidence type="ECO:0000256" key="12">
    <source>
        <dbReference type="ARBA" id="ARBA00066335"/>
    </source>
</evidence>
<evidence type="ECO:0000256" key="8">
    <source>
        <dbReference type="ARBA" id="ARBA00022801"/>
    </source>
</evidence>
<evidence type="ECO:0000256" key="7">
    <source>
        <dbReference type="ARBA" id="ARBA00022723"/>
    </source>
</evidence>
<dbReference type="GO" id="GO:0005839">
    <property type="term" value="C:proteasome core complex"/>
    <property type="evidence" value="ECO:0007669"/>
    <property type="project" value="InterPro"/>
</dbReference>
<evidence type="ECO:0000256" key="14">
    <source>
        <dbReference type="HAMAP-Rule" id="MF_00248"/>
    </source>
</evidence>
<dbReference type="InterPro" id="IPR022281">
    <property type="entry name" value="ATP-dep_Prtase_HsIV_su"/>
</dbReference>
<feature type="binding site" evidence="14">
    <location>
        <position position="167"/>
    </location>
    <ligand>
        <name>Na(+)</name>
        <dbReference type="ChEBI" id="CHEBI:29101"/>
    </ligand>
</feature>
<keyword evidence="9 14" id="KW-0915">Sodium</keyword>
<dbReference type="PANTHER" id="PTHR32194">
    <property type="entry name" value="METALLOPROTEASE TLDD"/>
    <property type="match status" value="1"/>
</dbReference>
<comment type="similarity">
    <text evidence="2 14">Belongs to the peptidase T1B family. HslV subfamily.</text>
</comment>
<accession>A0A0E3B222</accession>
<name>A0A0E3B222_LEPBO</name>
<keyword evidence="3 14" id="KW-0963">Cytoplasm</keyword>
<keyword evidence="4 14" id="KW-0021">Allosteric enzyme</keyword>
<comment type="function">
    <text evidence="14">Protease subunit of a proteasome-like degradation complex believed to be a general protein degrading machinery.</text>
</comment>
<protein>
    <recommendedName>
        <fullName evidence="13 14">ATP-dependent protease subunit HslV</fullName>
        <ecNumber evidence="12 14">3.4.25.2</ecNumber>
    </recommendedName>
</protein>